<evidence type="ECO:0000256" key="3">
    <source>
        <dbReference type="ARBA" id="ARBA00022705"/>
    </source>
</evidence>
<evidence type="ECO:0000256" key="1">
    <source>
        <dbReference type="ARBA" id="ARBA00007705"/>
    </source>
</evidence>
<evidence type="ECO:0000256" key="2">
    <source>
        <dbReference type="ARBA" id="ARBA00012417"/>
    </source>
</evidence>
<dbReference type="InterPro" id="IPR012337">
    <property type="entry name" value="RNaseH-like_sf"/>
</dbReference>
<reference evidence="6" key="1">
    <citation type="submission" date="2022-11" db="EMBL/GenBank/DDBJ databases">
        <title>Minimal conservation of predation-associated metabolite biosynthetic gene clusters underscores biosynthetic potential of Myxococcota including descriptions for ten novel species: Archangium lansinium sp. nov., Myxococcus landrumus sp. nov., Nannocystis bai.</title>
        <authorList>
            <person name="Ahearne A."/>
            <person name="Stevens C."/>
            <person name="Phillips K."/>
        </authorList>
    </citation>
    <scope>NUCLEOTIDE SEQUENCE</scope>
    <source>
        <strain evidence="6">Na p29</strain>
    </source>
</reference>
<dbReference type="GO" id="GO:0003887">
    <property type="term" value="F:DNA-directed DNA polymerase activity"/>
    <property type="evidence" value="ECO:0007669"/>
    <property type="project" value="UniProtKB-EC"/>
</dbReference>
<organism evidence="6 7">
    <name type="scientific">Nannocystis pusilla</name>
    <dbReference type="NCBI Taxonomy" id="889268"/>
    <lineage>
        <taxon>Bacteria</taxon>
        <taxon>Pseudomonadati</taxon>
        <taxon>Myxococcota</taxon>
        <taxon>Polyangia</taxon>
        <taxon>Nannocystales</taxon>
        <taxon>Nannocystaceae</taxon>
        <taxon>Nannocystis</taxon>
    </lineage>
</organism>
<keyword evidence="7" id="KW-1185">Reference proteome</keyword>
<dbReference type="AlphaFoldDB" id="A0A9X3J294"/>
<comment type="caution">
    <text evidence="6">The sequence shown here is derived from an EMBL/GenBank/DDBJ whole genome shotgun (WGS) entry which is preliminary data.</text>
</comment>
<name>A0A9X3J294_9BACT</name>
<comment type="catalytic activity">
    <reaction evidence="4">
        <text>DNA(n) + a 2'-deoxyribonucleoside 5'-triphosphate = DNA(n+1) + diphosphate</text>
        <dbReference type="Rhea" id="RHEA:22508"/>
        <dbReference type="Rhea" id="RHEA-COMP:17339"/>
        <dbReference type="Rhea" id="RHEA-COMP:17340"/>
        <dbReference type="ChEBI" id="CHEBI:33019"/>
        <dbReference type="ChEBI" id="CHEBI:61560"/>
        <dbReference type="ChEBI" id="CHEBI:173112"/>
        <dbReference type="EC" id="2.7.7.7"/>
    </reaction>
</comment>
<feature type="domain" description="DNA-directed DNA polymerase family A palm" evidence="5">
    <location>
        <begin position="298"/>
        <end position="501"/>
    </location>
</feature>
<dbReference type="GO" id="GO:0006302">
    <property type="term" value="P:double-strand break repair"/>
    <property type="evidence" value="ECO:0007669"/>
    <property type="project" value="TreeGrafter"/>
</dbReference>
<dbReference type="Gene3D" id="1.10.150.20">
    <property type="entry name" value="5' to 3' exonuclease, C-terminal subdomain"/>
    <property type="match status" value="1"/>
</dbReference>
<comment type="similarity">
    <text evidence="1">Belongs to the DNA polymerase type-A family.</text>
</comment>
<keyword evidence="3" id="KW-0235">DNA replication</keyword>
<dbReference type="Gene3D" id="3.30.70.370">
    <property type="match status" value="1"/>
</dbReference>
<dbReference type="Pfam" id="PF00476">
    <property type="entry name" value="DNA_pol_A"/>
    <property type="match status" value="1"/>
</dbReference>
<dbReference type="SUPFAM" id="SSF56672">
    <property type="entry name" value="DNA/RNA polymerases"/>
    <property type="match status" value="1"/>
</dbReference>
<dbReference type="Proteomes" id="UP001150924">
    <property type="component" value="Unassembled WGS sequence"/>
</dbReference>
<evidence type="ECO:0000313" key="7">
    <source>
        <dbReference type="Proteomes" id="UP001150924"/>
    </source>
</evidence>
<evidence type="ECO:0000259" key="5">
    <source>
        <dbReference type="SMART" id="SM00482"/>
    </source>
</evidence>
<accession>A0A9X3J294</accession>
<dbReference type="EC" id="2.7.7.7" evidence="2"/>
<dbReference type="SUPFAM" id="SSF53098">
    <property type="entry name" value="Ribonuclease H-like"/>
    <property type="match status" value="1"/>
</dbReference>
<evidence type="ECO:0000256" key="4">
    <source>
        <dbReference type="ARBA" id="ARBA00049244"/>
    </source>
</evidence>
<dbReference type="GO" id="GO:0003677">
    <property type="term" value="F:DNA binding"/>
    <property type="evidence" value="ECO:0007669"/>
    <property type="project" value="InterPro"/>
</dbReference>
<protein>
    <recommendedName>
        <fullName evidence="2">DNA-directed DNA polymerase</fullName>
        <ecNumber evidence="2">2.7.7.7</ecNumber>
    </recommendedName>
</protein>
<dbReference type="InterPro" id="IPR036397">
    <property type="entry name" value="RNaseH_sf"/>
</dbReference>
<evidence type="ECO:0000313" key="6">
    <source>
        <dbReference type="EMBL" id="MCY1012461.1"/>
    </source>
</evidence>
<gene>
    <name evidence="6" type="ORF">OV079_44405</name>
</gene>
<dbReference type="InterPro" id="IPR043502">
    <property type="entry name" value="DNA/RNA_pol_sf"/>
</dbReference>
<dbReference type="PRINTS" id="PR00868">
    <property type="entry name" value="DNAPOLI"/>
</dbReference>
<dbReference type="SMART" id="SM00482">
    <property type="entry name" value="POLAc"/>
    <property type="match status" value="1"/>
</dbReference>
<dbReference type="PANTHER" id="PTHR10133">
    <property type="entry name" value="DNA POLYMERASE I"/>
    <property type="match status" value="1"/>
</dbReference>
<dbReference type="EMBL" id="JAPNKE010000002">
    <property type="protein sequence ID" value="MCY1012461.1"/>
    <property type="molecule type" value="Genomic_DNA"/>
</dbReference>
<dbReference type="PANTHER" id="PTHR10133:SF27">
    <property type="entry name" value="DNA POLYMERASE NU"/>
    <property type="match status" value="1"/>
</dbReference>
<proteinExistence type="inferred from homology"/>
<dbReference type="Gene3D" id="3.30.420.10">
    <property type="entry name" value="Ribonuclease H-like superfamily/Ribonuclease H"/>
    <property type="match status" value="1"/>
</dbReference>
<dbReference type="RefSeq" id="WP_267775892.1">
    <property type="nucleotide sequence ID" value="NZ_JAPNKE010000002.1"/>
</dbReference>
<dbReference type="InterPro" id="IPR002298">
    <property type="entry name" value="DNA_polymerase_A"/>
</dbReference>
<sequence length="538" mass="57773">MTANASEDVLDAAGLRRAVDSLAGSPVLGVAVVLAAPHPDAPRDAASDPRRVRVDLLALAAEGRTFVVHCNCFSPSDLLQLVPVLAGPHAPYVVFPDAHFHLTALALLGLPVARVGCTRTAATLLAEGALARHDELEIAALARRHLGAGLPGEWLSGQVLPAWSRLEVVAAAAAAAPALLRVLTPELRARGMSRAYELECKLLPAVVAMEAAGVGVDGPRWNTIADGWRAELQVTEAPERKAQLEKLVSTYAHWPREHLGDDGRMRPHLHPLATDSGRFACSQPNLQQVPSEHTAPGLRSCFRAEPGNVLVIADYAQIELRVAAHLAPCAAMREVFHAGRDPHRATAATLARKPEAEVTAHERKLAKAVNFGFLFGMGARRFQEYAEASYGLTLDLAAAERAREAFFATFPGIAAWHRKVSALQPRSAREDLTVRTALGRRKRFLAGKFSFNAALNIPVQGTAAEGFKKAMVALHPALAELGGRGILCVHDEYLAEVPEEHGEAARALVQRVMQDAMAEVVTSVPIVVDSRVARHWAE</sequence>
<dbReference type="GO" id="GO:0006261">
    <property type="term" value="P:DNA-templated DNA replication"/>
    <property type="evidence" value="ECO:0007669"/>
    <property type="project" value="InterPro"/>
</dbReference>
<dbReference type="InterPro" id="IPR001098">
    <property type="entry name" value="DNA-dir_DNA_pol_A_palm_dom"/>
</dbReference>